<evidence type="ECO:0000256" key="5">
    <source>
        <dbReference type="ARBA" id="ARBA00022946"/>
    </source>
</evidence>
<feature type="domain" description="External alternative NADH-ubiquinone oxidoreductase-like C-terminal" evidence="11">
    <location>
        <begin position="339"/>
        <end position="394"/>
    </location>
</feature>
<keyword evidence="7" id="KW-0520">NAD</keyword>
<dbReference type="InterPro" id="IPR054585">
    <property type="entry name" value="NDH2-like_C"/>
</dbReference>
<keyword evidence="5" id="KW-0809">Transit peptide</keyword>
<dbReference type="EC" id="1.6.5.9" evidence="2"/>
<reference evidence="12 13" key="1">
    <citation type="submission" date="2015-11" db="EMBL/GenBank/DDBJ databases">
        <authorList>
            <person name="Lin W."/>
        </authorList>
    </citation>
    <scope>NUCLEOTIDE SEQUENCE [LARGE SCALE GENOMIC DNA]</scope>
    <source>
        <strain evidence="12 13">HCH-1</strain>
    </source>
</reference>
<keyword evidence="3" id="KW-0285">Flavoprotein</keyword>
<keyword evidence="13" id="KW-1185">Reference proteome</keyword>
<dbReference type="PRINTS" id="PR00368">
    <property type="entry name" value="FADPNR"/>
</dbReference>
<evidence type="ECO:0000256" key="6">
    <source>
        <dbReference type="ARBA" id="ARBA00023002"/>
    </source>
</evidence>
<dbReference type="InterPro" id="IPR036188">
    <property type="entry name" value="FAD/NAD-bd_sf"/>
</dbReference>
<dbReference type="Pfam" id="PF22366">
    <property type="entry name" value="NDH2_C"/>
    <property type="match status" value="1"/>
</dbReference>
<comment type="catalytic activity">
    <reaction evidence="8">
        <text>a quinone + NADH + H(+) = a quinol + NAD(+)</text>
        <dbReference type="Rhea" id="RHEA:46160"/>
        <dbReference type="ChEBI" id="CHEBI:15378"/>
        <dbReference type="ChEBI" id="CHEBI:24646"/>
        <dbReference type="ChEBI" id="CHEBI:57540"/>
        <dbReference type="ChEBI" id="CHEBI:57945"/>
        <dbReference type="ChEBI" id="CHEBI:132124"/>
        <dbReference type="EC" id="1.6.5.9"/>
    </reaction>
</comment>
<keyword evidence="4" id="KW-0274">FAD</keyword>
<keyword evidence="9" id="KW-1133">Transmembrane helix</keyword>
<name>A0ABR5SET7_9BACT</name>
<evidence type="ECO:0000256" key="4">
    <source>
        <dbReference type="ARBA" id="ARBA00022827"/>
    </source>
</evidence>
<keyword evidence="6 12" id="KW-0560">Oxidoreductase</keyword>
<accession>A0ABR5SET7</accession>
<dbReference type="EMBL" id="LNQR01000066">
    <property type="protein sequence ID" value="KWT84999.1"/>
    <property type="molecule type" value="Genomic_DNA"/>
</dbReference>
<sequence>MIAGGGFGGLWAARTLANQPVDVILVDRNNYHTFLPLLYQVAAAELEPEDIAYPIRSILRKFPNVRFVLADIKRIDLGKRVLYSSDYAITYDYLILATGSTTQFFGIPGAAEYSFQLKTLEQGIALRNHILRCFEYASRKIDDAKRQQLLTFTIVGGGPTGVEFAGALAELIHGPLKKDYPSIDFDYVKVVVIEAANSVLITFPKTLRDYALDRLYRMKVNVMLETLVEKVMPQTVHLKDKNILPTETVIWTAGICADPITEGWGFSTARGGLLMVLPTLEIEGHEEIYVVGDLSSIEDTRRQLPMTAPAAVQQGIHAANNILNKLTGRPQSPFIYKDKGAMVTIGRNTAVAQIGKRSFTGFFAWILWLIVQLINLIGFRNRLMVLINWSIDYLLFERAIRLILPLRKQPQPPRNQT</sequence>
<evidence type="ECO:0000256" key="3">
    <source>
        <dbReference type="ARBA" id="ARBA00022630"/>
    </source>
</evidence>
<evidence type="ECO:0000256" key="7">
    <source>
        <dbReference type="ARBA" id="ARBA00023027"/>
    </source>
</evidence>
<comment type="similarity">
    <text evidence="1">Belongs to the NADH dehydrogenase family.</text>
</comment>
<evidence type="ECO:0000313" key="13">
    <source>
        <dbReference type="Proteomes" id="UP000060487"/>
    </source>
</evidence>
<evidence type="ECO:0000259" key="10">
    <source>
        <dbReference type="Pfam" id="PF07992"/>
    </source>
</evidence>
<dbReference type="Pfam" id="PF07992">
    <property type="entry name" value="Pyr_redox_2"/>
    <property type="match status" value="1"/>
</dbReference>
<keyword evidence="9" id="KW-0812">Transmembrane</keyword>
<evidence type="ECO:0000256" key="8">
    <source>
        <dbReference type="ARBA" id="ARBA00047599"/>
    </source>
</evidence>
<dbReference type="PANTHER" id="PTHR43706">
    <property type="entry name" value="NADH DEHYDROGENASE"/>
    <property type="match status" value="1"/>
</dbReference>
<evidence type="ECO:0000256" key="9">
    <source>
        <dbReference type="SAM" id="Phobius"/>
    </source>
</evidence>
<dbReference type="PANTHER" id="PTHR43706:SF47">
    <property type="entry name" value="EXTERNAL NADH-UBIQUINONE OXIDOREDUCTASE 1, MITOCHONDRIAL-RELATED"/>
    <property type="match status" value="1"/>
</dbReference>
<dbReference type="SUPFAM" id="SSF51905">
    <property type="entry name" value="FAD/NAD(P)-binding domain"/>
    <property type="match status" value="2"/>
</dbReference>
<dbReference type="Gene3D" id="3.50.50.100">
    <property type="match status" value="1"/>
</dbReference>
<dbReference type="Proteomes" id="UP000060487">
    <property type="component" value="Unassembled WGS sequence"/>
</dbReference>
<feature type="transmembrane region" description="Helical" evidence="9">
    <location>
        <begin position="362"/>
        <end position="379"/>
    </location>
</feature>
<feature type="domain" description="FAD/NAD(P)-binding" evidence="10">
    <location>
        <begin position="1"/>
        <end position="315"/>
    </location>
</feature>
<gene>
    <name evidence="12" type="ORF">ASN18_1817</name>
</gene>
<keyword evidence="9" id="KW-0472">Membrane</keyword>
<dbReference type="GO" id="GO:0016491">
    <property type="term" value="F:oxidoreductase activity"/>
    <property type="evidence" value="ECO:0007669"/>
    <property type="project" value="UniProtKB-KW"/>
</dbReference>
<proteinExistence type="inferred from homology"/>
<comment type="caution">
    <text evidence="12">The sequence shown here is derived from an EMBL/GenBank/DDBJ whole genome shotgun (WGS) entry which is preliminary data.</text>
</comment>
<evidence type="ECO:0000259" key="11">
    <source>
        <dbReference type="Pfam" id="PF22366"/>
    </source>
</evidence>
<evidence type="ECO:0000313" key="12">
    <source>
        <dbReference type="EMBL" id="KWT84999.1"/>
    </source>
</evidence>
<dbReference type="InterPro" id="IPR023753">
    <property type="entry name" value="FAD/NAD-binding_dom"/>
</dbReference>
<organism evidence="12 13">
    <name type="scientific">Candidatus Magnetominusculus xianensis</name>
    <dbReference type="NCBI Taxonomy" id="1748249"/>
    <lineage>
        <taxon>Bacteria</taxon>
        <taxon>Pseudomonadati</taxon>
        <taxon>Nitrospirota</taxon>
        <taxon>Nitrospiria</taxon>
        <taxon>Nitrospirales</taxon>
        <taxon>Nitrospiraceae</taxon>
        <taxon>Candidatus Magnetominusculus</taxon>
    </lineage>
</organism>
<protein>
    <recommendedName>
        <fullName evidence="2">NADH:ubiquinone reductase (non-electrogenic)</fullName>
        <ecNumber evidence="2">1.6.5.9</ecNumber>
    </recommendedName>
</protein>
<evidence type="ECO:0000256" key="1">
    <source>
        <dbReference type="ARBA" id="ARBA00005272"/>
    </source>
</evidence>
<dbReference type="InterPro" id="IPR045024">
    <property type="entry name" value="NDH-2"/>
</dbReference>
<evidence type="ECO:0000256" key="2">
    <source>
        <dbReference type="ARBA" id="ARBA00012637"/>
    </source>
</evidence>